<organism evidence="1">
    <name type="scientific">Myoviridae sp. ctRRy11</name>
    <dbReference type="NCBI Taxonomy" id="2826651"/>
    <lineage>
        <taxon>Viruses</taxon>
        <taxon>Duplodnaviria</taxon>
        <taxon>Heunggongvirae</taxon>
        <taxon>Uroviricota</taxon>
        <taxon>Caudoviricetes</taxon>
    </lineage>
</organism>
<reference evidence="1" key="1">
    <citation type="journal article" date="2021" name="Proc. Natl. Acad. Sci. U.S.A.">
        <title>A Catalog of Tens of Thousands of Viruses from Human Metagenomes Reveals Hidden Associations with Chronic Diseases.</title>
        <authorList>
            <person name="Tisza M.J."/>
            <person name="Buck C.B."/>
        </authorList>
    </citation>
    <scope>NUCLEOTIDE SEQUENCE</scope>
    <source>
        <strain evidence="1">CtRRy11</strain>
    </source>
</reference>
<proteinExistence type="predicted"/>
<evidence type="ECO:0000313" key="1">
    <source>
        <dbReference type="EMBL" id="DAD87055.1"/>
    </source>
</evidence>
<protein>
    <submittedName>
        <fullName evidence="1">Uncharacterized protein</fullName>
    </submittedName>
</protein>
<name>A0A8S5MY50_9CAUD</name>
<sequence length="208" mass="23601">MKLGEVKIEALKIMFADYTGSIDVDSLQDLKTDENYEYINSMPGAINRCFSRLEDANVVPLKKTVLEKNKGIVSNGRIRFDLNEVVEDFDKVDRIIHETVNSYNGNCEYVMETESIIVLPEVDEDYTLIYAPRLKRVTTGTADDEEIALPDKIACLIPYFIKGDLFREDEPAEAADARNLFEASIEAIDNGIKRRQTSVKTVFSQTEE</sequence>
<dbReference type="EMBL" id="BK015012">
    <property type="protein sequence ID" value="DAD87055.1"/>
    <property type="molecule type" value="Genomic_DNA"/>
</dbReference>
<accession>A0A8S5MY50</accession>